<dbReference type="InParanoid" id="S8ESL9"/>
<name>S8ESL9_FOMSC</name>
<dbReference type="Proteomes" id="UP000015241">
    <property type="component" value="Unassembled WGS sequence"/>
</dbReference>
<evidence type="ECO:0000313" key="2">
    <source>
        <dbReference type="Proteomes" id="UP000015241"/>
    </source>
</evidence>
<reference evidence="1 2" key="1">
    <citation type="journal article" date="2012" name="Science">
        <title>The Paleozoic origin of enzymatic lignin decomposition reconstructed from 31 fungal genomes.</title>
        <authorList>
            <person name="Floudas D."/>
            <person name="Binder M."/>
            <person name="Riley R."/>
            <person name="Barry K."/>
            <person name="Blanchette R.A."/>
            <person name="Henrissat B."/>
            <person name="Martinez A.T."/>
            <person name="Otillar R."/>
            <person name="Spatafora J.W."/>
            <person name="Yadav J.S."/>
            <person name="Aerts A."/>
            <person name="Benoit I."/>
            <person name="Boyd A."/>
            <person name="Carlson A."/>
            <person name="Copeland A."/>
            <person name="Coutinho P.M."/>
            <person name="de Vries R.P."/>
            <person name="Ferreira P."/>
            <person name="Findley K."/>
            <person name="Foster B."/>
            <person name="Gaskell J."/>
            <person name="Glotzer D."/>
            <person name="Gorecki P."/>
            <person name="Heitman J."/>
            <person name="Hesse C."/>
            <person name="Hori C."/>
            <person name="Igarashi K."/>
            <person name="Jurgens J.A."/>
            <person name="Kallen N."/>
            <person name="Kersten P."/>
            <person name="Kohler A."/>
            <person name="Kuees U."/>
            <person name="Kumar T.K.A."/>
            <person name="Kuo A."/>
            <person name="LaButti K."/>
            <person name="Larrondo L.F."/>
            <person name="Lindquist E."/>
            <person name="Ling A."/>
            <person name="Lombard V."/>
            <person name="Lucas S."/>
            <person name="Lundell T."/>
            <person name="Martin R."/>
            <person name="McLaughlin D.J."/>
            <person name="Morgenstern I."/>
            <person name="Morin E."/>
            <person name="Murat C."/>
            <person name="Nagy L.G."/>
            <person name="Nolan M."/>
            <person name="Ohm R.A."/>
            <person name="Patyshakuliyeva A."/>
            <person name="Rokas A."/>
            <person name="Ruiz-Duenas F.J."/>
            <person name="Sabat G."/>
            <person name="Salamov A."/>
            <person name="Samejima M."/>
            <person name="Schmutz J."/>
            <person name="Slot J.C."/>
            <person name="St John F."/>
            <person name="Stenlid J."/>
            <person name="Sun H."/>
            <person name="Sun S."/>
            <person name="Syed K."/>
            <person name="Tsang A."/>
            <person name="Wiebenga A."/>
            <person name="Young D."/>
            <person name="Pisabarro A."/>
            <person name="Eastwood D.C."/>
            <person name="Martin F."/>
            <person name="Cullen D."/>
            <person name="Grigoriev I.V."/>
            <person name="Hibbett D.S."/>
        </authorList>
    </citation>
    <scope>NUCLEOTIDE SEQUENCE</scope>
    <source>
        <strain evidence="2">FP-58527</strain>
    </source>
</reference>
<keyword evidence="2" id="KW-1185">Reference proteome</keyword>
<gene>
    <name evidence="1" type="ORF">FOMPIDRAFT_1137452</name>
</gene>
<dbReference type="EMBL" id="KE504389">
    <property type="protein sequence ID" value="EPS92690.1"/>
    <property type="molecule type" value="Genomic_DNA"/>
</dbReference>
<dbReference type="AlphaFoldDB" id="S8ESL9"/>
<proteinExistence type="predicted"/>
<dbReference type="HOGENOM" id="CLU_006344_0_0_1"/>
<dbReference type="OrthoDB" id="2773120at2759"/>
<protein>
    <submittedName>
        <fullName evidence="1">Uncharacterized protein</fullName>
    </submittedName>
</protein>
<organism evidence="1 2">
    <name type="scientific">Fomitopsis schrenkii</name>
    <name type="common">Brown rot fungus</name>
    <dbReference type="NCBI Taxonomy" id="2126942"/>
    <lineage>
        <taxon>Eukaryota</taxon>
        <taxon>Fungi</taxon>
        <taxon>Dikarya</taxon>
        <taxon>Basidiomycota</taxon>
        <taxon>Agaricomycotina</taxon>
        <taxon>Agaricomycetes</taxon>
        <taxon>Polyporales</taxon>
        <taxon>Fomitopsis</taxon>
    </lineage>
</organism>
<evidence type="ECO:0000313" key="1">
    <source>
        <dbReference type="EMBL" id="EPS92690.1"/>
    </source>
</evidence>
<feature type="non-terminal residue" evidence="1">
    <location>
        <position position="1"/>
    </location>
</feature>
<sequence length="322" mass="36358">NYNTEMFEHLHIDCAKKAWRASNHRNERPQMVRWLERQEKMAMYESMRERLYEEAQEHDCQPDTERTAVGIVPAKHPSVKQQGLGSIAERHCAPGFSKALSQYVYKLKLGRPLNAAELAQAPSYLPFAHLDIFHGVKFTTVPLSDSCPERDTVKARPACSDQPARFNTAVVLQGDDAEATGLQGTQIGRVKVIFKLPEAIHERGTANGTIPAPQEWTEQGPLAYVEWFAKLPMQADPIHMMYDVKKMPLHTDGTPPGAIVPLSTIRQSCQLIPHFPKPTHAQLKNSTFCSIPTDWTTDTVLDKASHFVLNNWASKYAYQTLW</sequence>
<dbReference type="STRING" id="743788.S8ESL9"/>
<accession>S8ESL9</accession>